<feature type="compositionally biased region" description="Polar residues" evidence="2">
    <location>
        <begin position="31"/>
        <end position="44"/>
    </location>
</feature>
<dbReference type="Proteomes" id="UP000813427">
    <property type="component" value="Unassembled WGS sequence"/>
</dbReference>
<dbReference type="AlphaFoldDB" id="A0A8K0RZV6"/>
<dbReference type="GO" id="GO:0032259">
    <property type="term" value="P:methylation"/>
    <property type="evidence" value="ECO:0007669"/>
    <property type="project" value="UniProtKB-KW"/>
</dbReference>
<comment type="similarity">
    <text evidence="1">Belongs to the methyltransferase superfamily. LaeA methyltransferase family.</text>
</comment>
<sequence>MTDQSGQPQLKADCDASSPSTIGLGEPETFTGCSSSKTKSSAVMTSAKPEDCEDSASLSESVQTFPEEFGRTYHAYRAGSYAFPNDVIEQERLITMGECVRLLMEGELFLAPLSDKQPPKSILDVATGMGDWAIQIGDRFPGSEVIATDLSPIQPKDVPPNVYFYVEDSSDEWMFKRKFDYIHTRSTAGCWSDFETQIAQQAFNALEPGGWFESQEMDCTLLCDDNTLDPKSAVATWSNDLIEASSKLQRPAILGARLKEIYERVGFADVQQRVFKLPINGWPEDQRLKQLGLMWAENLLDGIAGFSYQLFNKAFGRSMAEIEVSLIDVRRDLIDSRIHAYMPLYVVYGRKPKLNEKSNAV</sequence>
<dbReference type="Gene3D" id="3.40.50.150">
    <property type="entry name" value="Vaccinia Virus protein VP39"/>
    <property type="match status" value="1"/>
</dbReference>
<protein>
    <submittedName>
        <fullName evidence="3">S-adenosyl-L-methionine-dependent methyltransferase</fullName>
    </submittedName>
</protein>
<dbReference type="Pfam" id="PF13489">
    <property type="entry name" value="Methyltransf_23"/>
    <property type="match status" value="1"/>
</dbReference>
<keyword evidence="4" id="KW-1185">Reference proteome</keyword>
<dbReference type="SUPFAM" id="SSF53335">
    <property type="entry name" value="S-adenosyl-L-methionine-dependent methyltransferases"/>
    <property type="match status" value="1"/>
</dbReference>
<keyword evidence="3" id="KW-0808">Transferase</keyword>
<dbReference type="PANTHER" id="PTHR43591:SF14">
    <property type="entry name" value="METHYLTRANSFERASE"/>
    <property type="match status" value="1"/>
</dbReference>
<name>A0A8K0RZV6_9HYPO</name>
<dbReference type="PANTHER" id="PTHR43591">
    <property type="entry name" value="METHYLTRANSFERASE"/>
    <property type="match status" value="1"/>
</dbReference>
<keyword evidence="3" id="KW-0489">Methyltransferase</keyword>
<dbReference type="GO" id="GO:0008168">
    <property type="term" value="F:methyltransferase activity"/>
    <property type="evidence" value="ECO:0007669"/>
    <property type="project" value="UniProtKB-KW"/>
</dbReference>
<evidence type="ECO:0000313" key="3">
    <source>
        <dbReference type="EMBL" id="KAH7246587.1"/>
    </source>
</evidence>
<evidence type="ECO:0000256" key="2">
    <source>
        <dbReference type="SAM" id="MobiDB-lite"/>
    </source>
</evidence>
<feature type="region of interest" description="Disordered" evidence="2">
    <location>
        <begin position="1"/>
        <end position="55"/>
    </location>
</feature>
<gene>
    <name evidence="3" type="ORF">BKA59DRAFT_478195</name>
</gene>
<dbReference type="CDD" id="cd02440">
    <property type="entry name" value="AdoMet_MTases"/>
    <property type="match status" value="1"/>
</dbReference>
<dbReference type="InterPro" id="IPR029063">
    <property type="entry name" value="SAM-dependent_MTases_sf"/>
</dbReference>
<dbReference type="OrthoDB" id="2013972at2759"/>
<proteinExistence type="inferred from homology"/>
<reference evidence="3" key="1">
    <citation type="journal article" date="2021" name="Nat. Commun.">
        <title>Genetic determinants of endophytism in the Arabidopsis root mycobiome.</title>
        <authorList>
            <person name="Mesny F."/>
            <person name="Miyauchi S."/>
            <person name="Thiergart T."/>
            <person name="Pickel B."/>
            <person name="Atanasova L."/>
            <person name="Karlsson M."/>
            <person name="Huettel B."/>
            <person name="Barry K.W."/>
            <person name="Haridas S."/>
            <person name="Chen C."/>
            <person name="Bauer D."/>
            <person name="Andreopoulos W."/>
            <person name="Pangilinan J."/>
            <person name="LaButti K."/>
            <person name="Riley R."/>
            <person name="Lipzen A."/>
            <person name="Clum A."/>
            <person name="Drula E."/>
            <person name="Henrissat B."/>
            <person name="Kohler A."/>
            <person name="Grigoriev I.V."/>
            <person name="Martin F.M."/>
            <person name="Hacquard S."/>
        </authorList>
    </citation>
    <scope>NUCLEOTIDE SEQUENCE</scope>
    <source>
        <strain evidence="3">MPI-SDFR-AT-0068</strain>
    </source>
</reference>
<evidence type="ECO:0000256" key="1">
    <source>
        <dbReference type="ARBA" id="ARBA00038158"/>
    </source>
</evidence>
<accession>A0A8K0RZV6</accession>
<comment type="caution">
    <text evidence="3">The sequence shown here is derived from an EMBL/GenBank/DDBJ whole genome shotgun (WGS) entry which is preliminary data.</text>
</comment>
<evidence type="ECO:0000313" key="4">
    <source>
        <dbReference type="Proteomes" id="UP000813427"/>
    </source>
</evidence>
<dbReference type="EMBL" id="JAGPXF010000004">
    <property type="protein sequence ID" value="KAH7246587.1"/>
    <property type="molecule type" value="Genomic_DNA"/>
</dbReference>
<organism evidence="3 4">
    <name type="scientific">Fusarium tricinctum</name>
    <dbReference type="NCBI Taxonomy" id="61284"/>
    <lineage>
        <taxon>Eukaryota</taxon>
        <taxon>Fungi</taxon>
        <taxon>Dikarya</taxon>
        <taxon>Ascomycota</taxon>
        <taxon>Pezizomycotina</taxon>
        <taxon>Sordariomycetes</taxon>
        <taxon>Hypocreomycetidae</taxon>
        <taxon>Hypocreales</taxon>
        <taxon>Nectriaceae</taxon>
        <taxon>Fusarium</taxon>
        <taxon>Fusarium tricinctum species complex</taxon>
    </lineage>
</organism>